<protein>
    <recommendedName>
        <fullName evidence="8">Radical SAM core domain-containing protein</fullName>
    </recommendedName>
</protein>
<gene>
    <name evidence="9" type="ORF">UC35_21545</name>
</gene>
<dbReference type="InterPro" id="IPR058240">
    <property type="entry name" value="rSAM_sf"/>
</dbReference>
<dbReference type="PROSITE" id="PS01278">
    <property type="entry name" value="MTTASE_RADICAL"/>
    <property type="match status" value="1"/>
</dbReference>
<evidence type="ECO:0000313" key="10">
    <source>
        <dbReference type="Proteomes" id="UP000070433"/>
    </source>
</evidence>
<dbReference type="RefSeq" id="WP_061503357.1">
    <property type="nucleotide sequence ID" value="NZ_CP010951.1"/>
</dbReference>
<dbReference type="HAMAP" id="MF_01251">
    <property type="entry name" value="UPF0313"/>
    <property type="match status" value="1"/>
</dbReference>
<dbReference type="Pfam" id="PF04055">
    <property type="entry name" value="Radical_SAM"/>
    <property type="match status" value="1"/>
</dbReference>
<evidence type="ECO:0000256" key="3">
    <source>
        <dbReference type="ARBA" id="ARBA00022723"/>
    </source>
</evidence>
<dbReference type="PROSITE" id="PS51918">
    <property type="entry name" value="RADICAL_SAM"/>
    <property type="match status" value="1"/>
</dbReference>
<feature type="region of interest" description="Disordered" evidence="7">
    <location>
        <begin position="758"/>
        <end position="781"/>
    </location>
</feature>
<dbReference type="InterPro" id="IPR020612">
    <property type="entry name" value="Methylthiotransferase_CS"/>
</dbReference>
<feature type="binding site" evidence="6">
    <location>
        <position position="435"/>
    </location>
    <ligand>
        <name>[4Fe-4S] cluster</name>
        <dbReference type="ChEBI" id="CHEBI:49883"/>
        <note>4Fe-4S-S-AdoMet</note>
    </ligand>
</feature>
<dbReference type="SUPFAM" id="SSF102114">
    <property type="entry name" value="Radical SAM enzymes"/>
    <property type="match status" value="1"/>
</dbReference>
<keyword evidence="2 6" id="KW-0949">S-adenosyl-L-methionine</keyword>
<dbReference type="Gene3D" id="3.80.30.20">
    <property type="entry name" value="tm_1862 like domain"/>
    <property type="match status" value="1"/>
</dbReference>
<dbReference type="Proteomes" id="UP000070433">
    <property type="component" value="Chromosome"/>
</dbReference>
<evidence type="ECO:0000256" key="2">
    <source>
        <dbReference type="ARBA" id="ARBA00022691"/>
    </source>
</evidence>
<dbReference type="SFLD" id="SFLDS00029">
    <property type="entry name" value="Radical_SAM"/>
    <property type="match status" value="1"/>
</dbReference>
<evidence type="ECO:0000256" key="5">
    <source>
        <dbReference type="ARBA" id="ARBA00023014"/>
    </source>
</evidence>
<dbReference type="Pfam" id="PF11842">
    <property type="entry name" value="DUF3362"/>
    <property type="match status" value="1"/>
</dbReference>
<evidence type="ECO:0000259" key="8">
    <source>
        <dbReference type="PROSITE" id="PS51918"/>
    </source>
</evidence>
<feature type="region of interest" description="Disordered" evidence="7">
    <location>
        <begin position="267"/>
        <end position="329"/>
    </location>
</feature>
<keyword evidence="4 6" id="KW-0408">Iron</keyword>
<sequence>MNAPIDVSFFARAAKPITSYRKYWASRFGTSRFLPMSRAEMDALGWDSCDIIIVTGDAYVDHPSFGMAVIGRVLEAQGFRVGMIAQPDWQSAEPFKALGRPNLFFGVTAGNMDSMINRYTADRKIRSDDAYTPGDVAGRRPDHAAIVYSQRCREAYKDTPIVLGGIEGSLRRIAHYDYWSDKVRRSVLVDAKCDLLLYGNAERAIVEIAHRLAAREPVQEITDVRGTAFVRRATPEGWFEIDSTEVDQPGRVEDHVNPYMTISDQAKAQGETCKKELSSLPPLPGEGGGGGAGSVQPLNFVPNPSLTKRPHPNPPPEGEGARKKPPPRDRTVIRLPAYEQVKSDAVLYAHANRVLHLETNPGNARALVQAHGDRDVWLNAPPIPLTTAEMDFVFGLPYARSPHPAYADEKGSHDGATKIPAWEMIRFSVNIMRGCFGGCTFCSITEHEGRIIQSRSEDSVIHEIEEIRDKVAGFTGVISDLGGPTANMYRIGCKTPEIEAACRKPSCVYPGICQNLNTDHSALVRIYQRARKLRGIKKILIGSGVRYDLAVQSPEYVKELVQHHVGGYLKIAPEHTEQGPLTKMMKPGIGAYDKFKAMFEKYSTEAGKKQFLIPYFIAAHPGTSDEDMMNLALWLKRNGFRADQVQTFYPSPMATATAMYHSGRNTLRKVHRKAALEDSVDVVRGERRRRLHKAFLRYHDPNNWPVLREALKAMGRADLIGSAKHQLVPAYQPLTDGGYSSARRKNSTPAKGLVLTQHTGLPPRVTGGAKPSAKIAQKKRT</sequence>
<keyword evidence="10" id="KW-1185">Reference proteome</keyword>
<dbReference type="InterPro" id="IPR022946">
    <property type="entry name" value="UPF0313"/>
</dbReference>
<dbReference type="SMART" id="SM00729">
    <property type="entry name" value="Elp3"/>
    <property type="match status" value="1"/>
</dbReference>
<evidence type="ECO:0000256" key="4">
    <source>
        <dbReference type="ARBA" id="ARBA00023004"/>
    </source>
</evidence>
<name>A0A127JYL2_9BURK</name>
<comment type="cofactor">
    <cofactor evidence="6">
        <name>[4Fe-4S] cluster</name>
        <dbReference type="ChEBI" id="CHEBI:49883"/>
    </cofactor>
    <text evidence="6">Binds 1 [4Fe-4S] cluster. The cluster is coordinated with 3 cysteines and an exchangeable S-adenosyl-L-methionine.</text>
</comment>
<evidence type="ECO:0000256" key="7">
    <source>
        <dbReference type="SAM" id="MobiDB-lite"/>
    </source>
</evidence>
<comment type="similarity">
    <text evidence="6">Belongs to the UPF0313 family.</text>
</comment>
<feature type="binding site" evidence="6">
    <location>
        <position position="442"/>
    </location>
    <ligand>
        <name>[4Fe-4S] cluster</name>
        <dbReference type="ChEBI" id="CHEBI:49883"/>
        <note>4Fe-4S-S-AdoMet</note>
    </ligand>
</feature>
<evidence type="ECO:0000313" key="9">
    <source>
        <dbReference type="EMBL" id="AMO24943.1"/>
    </source>
</evidence>
<keyword evidence="5 6" id="KW-0411">Iron-sulfur</keyword>
<evidence type="ECO:0000256" key="1">
    <source>
        <dbReference type="ARBA" id="ARBA00022485"/>
    </source>
</evidence>
<dbReference type="InterPro" id="IPR007197">
    <property type="entry name" value="rSAM"/>
</dbReference>
<evidence type="ECO:0000256" key="6">
    <source>
        <dbReference type="HAMAP-Rule" id="MF_01251"/>
    </source>
</evidence>
<dbReference type="GO" id="GO:0051539">
    <property type="term" value="F:4 iron, 4 sulfur cluster binding"/>
    <property type="evidence" value="ECO:0007669"/>
    <property type="project" value="UniProtKB-KW"/>
</dbReference>
<dbReference type="InterPro" id="IPR024560">
    <property type="entry name" value="UPF0313_C"/>
</dbReference>
<dbReference type="Pfam" id="PF08497">
    <property type="entry name" value="Radical_SAM_N"/>
    <property type="match status" value="1"/>
</dbReference>
<dbReference type="InterPro" id="IPR013704">
    <property type="entry name" value="UPF0313_N"/>
</dbReference>
<dbReference type="PANTHER" id="PTHR32331:SF0">
    <property type="entry name" value="UPF0313 PROTEIN YGIQ"/>
    <property type="match status" value="1"/>
</dbReference>
<accession>A0A127JYL2</accession>
<dbReference type="GO" id="GO:0005506">
    <property type="term" value="F:iron ion binding"/>
    <property type="evidence" value="ECO:0007669"/>
    <property type="project" value="UniProtKB-UniRule"/>
</dbReference>
<dbReference type="EMBL" id="CP010951">
    <property type="protein sequence ID" value="AMO24943.1"/>
    <property type="molecule type" value="Genomic_DNA"/>
</dbReference>
<dbReference type="AlphaFoldDB" id="A0A127JYL2"/>
<dbReference type="NCBIfam" id="TIGR03904">
    <property type="entry name" value="SAM_YgiQ"/>
    <property type="match status" value="1"/>
</dbReference>
<feature type="binding site" evidence="6">
    <location>
        <position position="439"/>
    </location>
    <ligand>
        <name>[4Fe-4S] cluster</name>
        <dbReference type="ChEBI" id="CHEBI:49883"/>
        <note>4Fe-4S-S-AdoMet</note>
    </ligand>
</feature>
<feature type="domain" description="Radical SAM core" evidence="8">
    <location>
        <begin position="421"/>
        <end position="693"/>
    </location>
</feature>
<keyword evidence="3 6" id="KW-0479">Metal-binding</keyword>
<dbReference type="InterPro" id="IPR006638">
    <property type="entry name" value="Elp3/MiaA/NifB-like_rSAM"/>
</dbReference>
<dbReference type="PANTHER" id="PTHR32331">
    <property type="entry name" value="UPF0313 PROTEIN YGIQ"/>
    <property type="match status" value="1"/>
</dbReference>
<dbReference type="PATRIC" id="fig|94132.3.peg.4394"/>
<keyword evidence="1 6" id="KW-0004">4Fe-4S</keyword>
<dbReference type="GO" id="GO:0003824">
    <property type="term" value="F:catalytic activity"/>
    <property type="evidence" value="ECO:0007669"/>
    <property type="project" value="InterPro"/>
</dbReference>
<dbReference type="SFLD" id="SFLDG01069">
    <property type="entry name" value="UPF0313"/>
    <property type="match status" value="1"/>
</dbReference>
<organism evidence="9 10">
    <name type="scientific">Ramlibacter tataouinensis</name>
    <dbReference type="NCBI Taxonomy" id="94132"/>
    <lineage>
        <taxon>Bacteria</taxon>
        <taxon>Pseudomonadati</taxon>
        <taxon>Pseudomonadota</taxon>
        <taxon>Betaproteobacteria</taxon>
        <taxon>Burkholderiales</taxon>
        <taxon>Comamonadaceae</taxon>
        <taxon>Ramlibacter</taxon>
    </lineage>
</organism>
<dbReference type="OrthoDB" id="9803479at2"/>
<reference evidence="9 10" key="1">
    <citation type="journal article" date="2014" name="Int. J. Syst. Evol. Microbiol.">
        <title>Ramlibacter solisilvae sp. nov., isolated from forest soil, and emended description of the genus Ramlibacter.</title>
        <authorList>
            <person name="Lee H.J."/>
            <person name="Lee S.H."/>
            <person name="Lee S.S."/>
            <person name="Lee J.S."/>
            <person name="Kim Y."/>
            <person name="Kim S.C."/>
            <person name="Jeon C.O."/>
        </authorList>
    </citation>
    <scope>NUCLEOTIDE SEQUENCE [LARGE SCALE GENOMIC DNA]</scope>
    <source>
        <strain evidence="9 10">5-10</strain>
    </source>
</reference>
<proteinExistence type="inferred from homology"/>
<dbReference type="InterPro" id="IPR023404">
    <property type="entry name" value="rSAM_horseshoe"/>
</dbReference>
<feature type="compositionally biased region" description="Basic and acidic residues" evidence="7">
    <location>
        <begin position="319"/>
        <end position="329"/>
    </location>
</feature>